<comment type="subcellular location">
    <subcellularLocation>
        <location evidence="1">Membrane</location>
        <topology evidence="1">Single-pass type I membrane protein</topology>
    </subcellularLocation>
</comment>
<keyword evidence="3 12" id="KW-0812">Transmembrane</keyword>
<evidence type="ECO:0000313" key="17">
    <source>
        <dbReference type="Proteomes" id="UP000000589"/>
    </source>
</evidence>
<protein>
    <submittedName>
        <fullName evidence="15">SLAM family member 7</fullName>
    </submittedName>
</protein>
<sequence length="335" mass="37522">MARFSTYIIFTSVLCQLTVTAASGTLKKVAGALDGSVTFTLNITEIKVDYVVWTFNTFFLAMVKKDGVTSQSSNKERIVFPDGLYSMKLSQLKKNDSGAYRAEIYSTSSQASLIQEYVLHVYKHLSRPKVTIDRQSNKNGTCVINLTCSTDQDGENVTYSWKAVGQGDNQFHDGATLSIAWRSGEKDQALTCMARNPVSNSFSTPVFPQKLCEDAATDLTSLRGILYILCFSAVLILFAVLLTIFHTMWIKKGKGCEEDKKRVDRHQEMPDLCPHLEENADYDTIPYTEKRRPEEDAPNTFYSTVQIPKVVRSCPAEHHLTCQPLSLDHARAQIS</sequence>
<feature type="domain" description="Ig-like" evidence="14">
    <location>
        <begin position="128"/>
        <end position="203"/>
    </location>
</feature>
<evidence type="ECO:0000256" key="8">
    <source>
        <dbReference type="ARBA" id="ARBA00023136"/>
    </source>
</evidence>
<dbReference type="RefSeq" id="XP_011237177.1">
    <property type="nucleotide sequence ID" value="XM_011238875.4"/>
</dbReference>
<dbReference type="Proteomes" id="UP000000589">
    <property type="component" value="Chromosome 1"/>
</dbReference>
<keyword evidence="5" id="KW-0391">Immunity</keyword>
<accession>A0A0R4J2D6</accession>
<dbReference type="GO" id="GO:0016020">
    <property type="term" value="C:membrane"/>
    <property type="evidence" value="ECO:0007669"/>
    <property type="project" value="UniProtKB-SubCell"/>
</dbReference>
<reference evidence="15 17" key="1">
    <citation type="journal article" date="2009" name="PLoS Biol.">
        <title>Lineage-specific biology revealed by a finished genome assembly of the mouse.</title>
        <authorList>
            <consortium name="Mouse Genome Sequencing Consortium"/>
            <person name="Church D.M."/>
            <person name="Goodstadt L."/>
            <person name="Hillier L.W."/>
            <person name="Zody M.C."/>
            <person name="Goldstein S."/>
            <person name="She X."/>
            <person name="Bult C.J."/>
            <person name="Agarwala R."/>
            <person name="Cherry J.L."/>
            <person name="DiCuccio M."/>
            <person name="Hlavina W."/>
            <person name="Kapustin Y."/>
            <person name="Meric P."/>
            <person name="Maglott D."/>
            <person name="Birtle Z."/>
            <person name="Marques A.C."/>
            <person name="Graves T."/>
            <person name="Zhou S."/>
            <person name="Teague B."/>
            <person name="Potamousis K."/>
            <person name="Churas C."/>
            <person name="Place M."/>
            <person name="Herschleb J."/>
            <person name="Runnheim R."/>
            <person name="Forrest D."/>
            <person name="Amos-Landgraf J."/>
            <person name="Schwartz D.C."/>
            <person name="Cheng Z."/>
            <person name="Lindblad-Toh K."/>
            <person name="Eichler E.E."/>
            <person name="Ponting C.P."/>
        </authorList>
    </citation>
    <scope>NUCLEOTIDE SEQUENCE [LARGE SCALE GENOMIC DNA]</scope>
    <source>
        <strain evidence="15 17">C57BL/6J</strain>
    </source>
</reference>
<dbReference type="MGI" id="MGI:1922595">
    <property type="gene designation" value="Slamf7"/>
</dbReference>
<dbReference type="InterPro" id="IPR036179">
    <property type="entry name" value="Ig-like_dom_sf"/>
</dbReference>
<dbReference type="AlphaFoldDB" id="A0A0R4J2D6"/>
<dbReference type="PROSITE" id="PS50835">
    <property type="entry name" value="IG_LIKE"/>
    <property type="match status" value="1"/>
</dbReference>
<reference evidence="15" key="4">
    <citation type="submission" date="2025-09" db="UniProtKB">
        <authorList>
            <consortium name="Ensembl"/>
        </authorList>
    </citation>
    <scope>IDENTIFICATION</scope>
    <source>
        <strain evidence="15">C57BL/6J</strain>
    </source>
</reference>
<keyword evidence="7" id="KW-1064">Adaptive immunity</keyword>
<evidence type="ECO:0000256" key="7">
    <source>
        <dbReference type="ARBA" id="ARBA00023130"/>
    </source>
</evidence>
<dbReference type="FunFam" id="2.60.40.10:FF:000470">
    <property type="entry name" value="SLAM family member 7"/>
    <property type="match status" value="1"/>
</dbReference>
<keyword evidence="18 19" id="KW-1267">Proteomics identification</keyword>
<evidence type="ECO:0000259" key="14">
    <source>
        <dbReference type="PROSITE" id="PS50835"/>
    </source>
</evidence>
<feature type="chain" id="PRO_5006452032" evidence="13">
    <location>
        <begin position="23"/>
        <end position="335"/>
    </location>
</feature>
<dbReference type="VEuPathDB" id="HostDB:ENSMUSG00000038179"/>
<dbReference type="InterPro" id="IPR013783">
    <property type="entry name" value="Ig-like_fold"/>
</dbReference>
<dbReference type="FunFam" id="2.60.40.10:FF:000820">
    <property type="entry name" value="SLAM family member 7"/>
    <property type="match status" value="1"/>
</dbReference>
<evidence type="ECO:0000256" key="1">
    <source>
        <dbReference type="ARBA" id="ARBA00004479"/>
    </source>
</evidence>
<evidence type="ECO:0000256" key="9">
    <source>
        <dbReference type="ARBA" id="ARBA00023157"/>
    </source>
</evidence>
<evidence type="ECO:0000256" key="5">
    <source>
        <dbReference type="ARBA" id="ARBA00022859"/>
    </source>
</evidence>
<dbReference type="GeneTree" id="ENSGT01030000234540"/>
<keyword evidence="9" id="KW-1015">Disulfide bond</keyword>
<dbReference type="OrthoDB" id="8963224at2759"/>
<feature type="transmembrane region" description="Helical" evidence="12">
    <location>
        <begin position="225"/>
        <end position="245"/>
    </location>
</feature>
<dbReference type="PANTHER" id="PTHR12080:SF46">
    <property type="entry name" value="SLAM FAMILY MEMBER 7"/>
    <property type="match status" value="1"/>
</dbReference>
<reference evidence="15 17" key="2">
    <citation type="journal article" date="2011" name="PLoS Biol.">
        <title>Modernizing reference genome assemblies.</title>
        <authorList>
            <person name="Church D.M."/>
            <person name="Schneider V.A."/>
            <person name="Graves T."/>
            <person name="Auger K."/>
            <person name="Cunningham F."/>
            <person name="Bouk N."/>
            <person name="Chen H.C."/>
            <person name="Agarwala R."/>
            <person name="McLaren W.M."/>
            <person name="Ritchie G.R."/>
            <person name="Albracht D."/>
            <person name="Kremitzki M."/>
            <person name="Rock S."/>
            <person name="Kotkiewicz H."/>
            <person name="Kremitzki C."/>
            <person name="Wollam A."/>
            <person name="Trani L."/>
            <person name="Fulton L."/>
            <person name="Fulton R."/>
            <person name="Matthews L."/>
            <person name="Whitehead S."/>
            <person name="Chow W."/>
            <person name="Torrance J."/>
            <person name="Dunn M."/>
            <person name="Harden G."/>
            <person name="Threadgold G."/>
            <person name="Wood J."/>
            <person name="Collins J."/>
            <person name="Heath P."/>
            <person name="Griffiths G."/>
            <person name="Pelan S."/>
            <person name="Grafham D."/>
            <person name="Eichler E.E."/>
            <person name="Weinstock G."/>
            <person name="Mardis E.R."/>
            <person name="Wilson R.K."/>
            <person name="Howe K."/>
            <person name="Flicek P."/>
            <person name="Hubbard T."/>
        </authorList>
    </citation>
    <scope>NUCLEOTIDE SEQUENCE [LARGE SCALE GENOMIC DNA]</scope>
    <source>
        <strain evidence="15 17">C57BL/6J</strain>
    </source>
</reference>
<evidence type="ECO:0007829" key="18">
    <source>
        <dbReference type="PeptideAtlas" id="A0A0R4J2D6"/>
    </source>
</evidence>
<evidence type="ECO:0000313" key="15">
    <source>
        <dbReference type="Ensembl" id="ENSMUSP00000141259.2"/>
    </source>
</evidence>
<feature type="signal peptide" evidence="13">
    <location>
        <begin position="1"/>
        <end position="22"/>
    </location>
</feature>
<evidence type="ECO:0007829" key="19">
    <source>
        <dbReference type="ProteomicsDB" id="A0A0R4J2D6"/>
    </source>
</evidence>
<dbReference type="DNASU" id="75345"/>
<evidence type="ECO:0000256" key="10">
    <source>
        <dbReference type="ARBA" id="ARBA00023180"/>
    </source>
</evidence>
<evidence type="ECO:0000313" key="16">
    <source>
        <dbReference type="MGI" id="MGI:1922595"/>
    </source>
</evidence>
<dbReference type="InterPro" id="IPR015631">
    <property type="entry name" value="CD2/SLAM_rcpt"/>
</dbReference>
<evidence type="ECO:0000256" key="6">
    <source>
        <dbReference type="ARBA" id="ARBA00022989"/>
    </source>
</evidence>
<keyword evidence="11" id="KW-0393">Immunoglobulin domain</keyword>
<keyword evidence="4 13" id="KW-0732">Signal</keyword>
<evidence type="ECO:0000256" key="2">
    <source>
        <dbReference type="ARBA" id="ARBA00022588"/>
    </source>
</evidence>
<dbReference type="BioGRID-ORCS" id="75345">
    <property type="hits" value="3 hits in 77 CRISPR screens"/>
</dbReference>
<evidence type="ECO:0000256" key="11">
    <source>
        <dbReference type="ARBA" id="ARBA00023319"/>
    </source>
</evidence>
<dbReference type="ExpressionAtlas" id="A0A0R4J2D6">
    <property type="expression patterns" value="baseline and differential"/>
</dbReference>
<evidence type="ECO:0000256" key="3">
    <source>
        <dbReference type="ARBA" id="ARBA00022692"/>
    </source>
</evidence>
<keyword evidence="17" id="KW-1185">Reference proteome</keyword>
<dbReference type="RefSeq" id="XP_036009959.1">
    <property type="nucleotide sequence ID" value="XM_036154066.1"/>
</dbReference>
<name>A0A0R4J2D6_MOUSE</name>
<keyword evidence="8 12" id="KW-0472">Membrane</keyword>
<evidence type="ECO:0000256" key="13">
    <source>
        <dbReference type="SAM" id="SignalP"/>
    </source>
</evidence>
<evidence type="ECO:0000256" key="12">
    <source>
        <dbReference type="SAM" id="Phobius"/>
    </source>
</evidence>
<dbReference type="ProteomicsDB" id="355286"/>
<dbReference type="GO" id="GO:0002250">
    <property type="term" value="P:adaptive immune response"/>
    <property type="evidence" value="ECO:0007669"/>
    <property type="project" value="UniProtKB-KW"/>
</dbReference>
<organism evidence="15 17">
    <name type="scientific">Mus musculus</name>
    <name type="common">Mouse</name>
    <dbReference type="NCBI Taxonomy" id="10090"/>
    <lineage>
        <taxon>Eukaryota</taxon>
        <taxon>Metazoa</taxon>
        <taxon>Chordata</taxon>
        <taxon>Craniata</taxon>
        <taxon>Vertebrata</taxon>
        <taxon>Euteleostomi</taxon>
        <taxon>Mammalia</taxon>
        <taxon>Eutheria</taxon>
        <taxon>Euarchontoglires</taxon>
        <taxon>Glires</taxon>
        <taxon>Rodentia</taxon>
        <taxon>Myomorpha</taxon>
        <taxon>Muroidea</taxon>
        <taxon>Muridae</taxon>
        <taxon>Murinae</taxon>
        <taxon>Mus</taxon>
        <taxon>Mus</taxon>
    </lineage>
</organism>
<dbReference type="RefSeq" id="XP_011237176.2">
    <property type="nucleotide sequence ID" value="XM_011238874.4"/>
</dbReference>
<dbReference type="SUPFAM" id="SSF48726">
    <property type="entry name" value="Immunoglobulin"/>
    <property type="match status" value="1"/>
</dbReference>
<dbReference type="GO" id="GO:0045087">
    <property type="term" value="P:innate immune response"/>
    <property type="evidence" value="ECO:0007669"/>
    <property type="project" value="UniProtKB-KW"/>
</dbReference>
<dbReference type="InterPro" id="IPR007110">
    <property type="entry name" value="Ig-like_dom"/>
</dbReference>
<keyword evidence="2" id="KW-0399">Innate immunity</keyword>
<keyword evidence="6 12" id="KW-1133">Transmembrane helix</keyword>
<dbReference type="Gene3D" id="2.60.40.10">
    <property type="entry name" value="Immunoglobulins"/>
    <property type="match status" value="2"/>
</dbReference>
<dbReference type="Bgee" id="ENSMUSG00000038179">
    <property type="expression patterns" value="Expressed in interventricular septum and 51 other cell types or tissues"/>
</dbReference>
<dbReference type="AGR" id="MGI:1922595"/>
<dbReference type="PANTHER" id="PTHR12080">
    <property type="entry name" value="SIGNALING LYMPHOCYTIC ACTIVATION MOLECULE"/>
    <property type="match status" value="1"/>
</dbReference>
<reference evidence="15" key="3">
    <citation type="submission" date="2025-08" db="UniProtKB">
        <authorList>
            <consortium name="Ensembl"/>
        </authorList>
    </citation>
    <scope>IDENTIFICATION</scope>
    <source>
        <strain evidence="15">C57BL/6J</strain>
    </source>
</reference>
<evidence type="ECO:0000256" key="4">
    <source>
        <dbReference type="ARBA" id="ARBA00022729"/>
    </source>
</evidence>
<dbReference type="Antibodypedia" id="4220">
    <property type="antibodies" value="616 antibodies from 36 providers"/>
</dbReference>
<proteinExistence type="evidence at protein level"/>
<keyword evidence="10" id="KW-0325">Glycoprotein</keyword>
<dbReference type="CTD" id="57823"/>
<dbReference type="GeneID" id="75345"/>
<gene>
    <name evidence="15 16" type="primary">Slamf7</name>
</gene>
<dbReference type="SMR" id="A0A0R4J2D6"/>
<dbReference type="Ensembl" id="ENSMUST00000194531.6">
    <property type="protein sequence ID" value="ENSMUSP00000141259.2"/>
    <property type="gene ID" value="ENSMUSG00000038179.14"/>
</dbReference>